<dbReference type="SUPFAM" id="SSF48425">
    <property type="entry name" value="Sec7 domain"/>
    <property type="match status" value="1"/>
</dbReference>
<dbReference type="InterPro" id="IPR032691">
    <property type="entry name" value="Mon2/Sec7/BIG1-like_HUS"/>
</dbReference>
<feature type="domain" description="SEC7" evidence="6">
    <location>
        <begin position="731"/>
        <end position="951"/>
    </location>
</feature>
<evidence type="ECO:0000313" key="7">
    <source>
        <dbReference type="Proteomes" id="UP000887581"/>
    </source>
</evidence>
<comment type="subcellular location">
    <subcellularLocation>
        <location evidence="2">Endoplasmic reticulum-Golgi intermediate compartment</location>
    </subcellularLocation>
    <subcellularLocation>
        <location evidence="1">Golgi apparatus</location>
        <location evidence="1">cis-Golgi network</location>
    </subcellularLocation>
</comment>
<proteinExistence type="predicted"/>
<dbReference type="InterPro" id="IPR035999">
    <property type="entry name" value="Sec7_dom_sf"/>
</dbReference>
<dbReference type="AlphaFoldDB" id="A0A915PM35"/>
<name>A0A915PM35_9BILA</name>
<dbReference type="GO" id="GO:0005794">
    <property type="term" value="C:Golgi apparatus"/>
    <property type="evidence" value="ECO:0007669"/>
    <property type="project" value="UniProtKB-SubCell"/>
</dbReference>
<dbReference type="Pfam" id="PF12783">
    <property type="entry name" value="Sec7-like_HUS"/>
    <property type="match status" value="1"/>
</dbReference>
<dbReference type="WBParaSite" id="sdigi.contig149.g5266.t1">
    <property type="protein sequence ID" value="sdigi.contig149.g5266.t1"/>
    <property type="gene ID" value="sdigi.contig149.g5266"/>
</dbReference>
<keyword evidence="3" id="KW-0813">Transport</keyword>
<dbReference type="GO" id="GO:0005085">
    <property type="term" value="F:guanyl-nucleotide exchange factor activity"/>
    <property type="evidence" value="ECO:0007669"/>
    <property type="project" value="InterPro"/>
</dbReference>
<evidence type="ECO:0000256" key="3">
    <source>
        <dbReference type="ARBA" id="ARBA00022448"/>
    </source>
</evidence>
<evidence type="ECO:0000313" key="8">
    <source>
        <dbReference type="WBParaSite" id="sdigi.contig149.g5266.t1"/>
    </source>
</evidence>
<feature type="compositionally biased region" description="Acidic residues" evidence="5">
    <location>
        <begin position="389"/>
        <end position="398"/>
    </location>
</feature>
<evidence type="ECO:0000259" key="6">
    <source>
        <dbReference type="PROSITE" id="PS50190"/>
    </source>
</evidence>
<feature type="region of interest" description="Disordered" evidence="5">
    <location>
        <begin position="379"/>
        <end position="410"/>
    </location>
</feature>
<reference evidence="8" key="1">
    <citation type="submission" date="2022-11" db="UniProtKB">
        <authorList>
            <consortium name="WormBaseParasite"/>
        </authorList>
    </citation>
    <scope>IDENTIFICATION</scope>
</reference>
<dbReference type="CDD" id="cd00171">
    <property type="entry name" value="Sec7"/>
    <property type="match status" value="1"/>
</dbReference>
<organism evidence="7 8">
    <name type="scientific">Setaria digitata</name>
    <dbReference type="NCBI Taxonomy" id="48799"/>
    <lineage>
        <taxon>Eukaryota</taxon>
        <taxon>Metazoa</taxon>
        <taxon>Ecdysozoa</taxon>
        <taxon>Nematoda</taxon>
        <taxon>Chromadorea</taxon>
        <taxon>Rhabditida</taxon>
        <taxon>Spirurina</taxon>
        <taxon>Spiruromorpha</taxon>
        <taxon>Filarioidea</taxon>
        <taxon>Setariidae</taxon>
        <taxon>Setaria</taxon>
    </lineage>
</organism>
<dbReference type="Gene3D" id="1.10.220.20">
    <property type="match status" value="1"/>
</dbReference>
<dbReference type="Pfam" id="PF01369">
    <property type="entry name" value="Sec7"/>
    <property type="match status" value="1"/>
</dbReference>
<dbReference type="InterPro" id="IPR000904">
    <property type="entry name" value="Sec7_dom"/>
</dbReference>
<dbReference type="InterPro" id="IPR023394">
    <property type="entry name" value="Sec7_C_sf"/>
</dbReference>
<evidence type="ECO:0000256" key="2">
    <source>
        <dbReference type="ARBA" id="ARBA00004399"/>
    </source>
</evidence>
<dbReference type="PANTHER" id="PTHR10663">
    <property type="entry name" value="GUANYL-NUCLEOTIDE EXCHANGE FACTOR"/>
    <property type="match status" value="1"/>
</dbReference>
<dbReference type="GO" id="GO:0032012">
    <property type="term" value="P:regulation of ARF protein signal transduction"/>
    <property type="evidence" value="ECO:0007669"/>
    <property type="project" value="InterPro"/>
</dbReference>
<dbReference type="GO" id="GO:0005793">
    <property type="term" value="C:endoplasmic reticulum-Golgi intermediate compartment"/>
    <property type="evidence" value="ECO:0007669"/>
    <property type="project" value="UniProtKB-SubCell"/>
</dbReference>
<evidence type="ECO:0000256" key="5">
    <source>
        <dbReference type="SAM" id="MobiDB-lite"/>
    </source>
</evidence>
<dbReference type="Gene3D" id="1.10.1000.11">
    <property type="entry name" value="Arf Nucleotide-binding Site Opener,domain 2"/>
    <property type="match status" value="1"/>
</dbReference>
<evidence type="ECO:0000256" key="1">
    <source>
        <dbReference type="ARBA" id="ARBA00004222"/>
    </source>
</evidence>
<dbReference type="SMART" id="SM00222">
    <property type="entry name" value="Sec7"/>
    <property type="match status" value="1"/>
</dbReference>
<protein>
    <submittedName>
        <fullName evidence="8">SEC7 domain-containing protein</fullName>
    </submittedName>
</protein>
<dbReference type="GO" id="GO:0010256">
    <property type="term" value="P:endomembrane system organization"/>
    <property type="evidence" value="ECO:0007669"/>
    <property type="project" value="UniProtKB-ARBA"/>
</dbReference>
<dbReference type="GO" id="GO:0016197">
    <property type="term" value="P:endosomal transport"/>
    <property type="evidence" value="ECO:0007669"/>
    <property type="project" value="UniProtKB-ARBA"/>
</dbReference>
<sequence>MAVNGLYVVQGEANAVVALLKKAHRNWSHHQQQVHLGHSLLDETDPLLRNFADLRDVFNSVNDLSGMNPDTYLSPFLDVIRSDQTNGPVTAQALSSVAKFLSYGLIDSLSIKASNAVENIADAVTHAKFVGSADSGRDEVVLLKILQVLRTLLLTPVGRLLSNESVCEMMQSCFRISFEPALSELLREVAEATLSDMTQLLFTRLPSFQEDIRHPYIRKLVKRASHIAGKRKRRKTYLNDVVMNEKLEKDSIENDVPVSLQSREEVIDSVREENNQGVGEGVESLENADPSNSGEKVPLLKVKDDEKLRSDVPQTSIIHETKAKNNWQLIQESFCSLVIAITAFFNLVIDVSSHQHLTEEVKTSVECFDTAVAGSQSGEPFETIKVDSDDGVVPDSDDSSASPNKKNIEKERVVRKRVKSPGEVRKTSDLEKENCVVTNDEKPAPSGDSVALNLTAHIPYGIPCVRELLRFLIALINPLDRANTESMILMALNLLTVALEAGADHVRNFSLLMPLVKDELCRALLQLLDTEKLPVFAATNRVCFLLFEGLRSDLKFQLEAYFMKLQLIVTSEQTRISYEQKEMALESIVQLWRIAGLITEIYLNYDCDLYCSNLFEDLTKLLLENAFPVVGLRSINLLSLDGLLTVIDTIDNNCVYRQAGAVHQKTINPSSIPSQLHLPVVSGYAFGRQNGVDEIFSTASKTAALFETFLPSTALHANRMTPSSSLPSVVEVIERKKKKRIITEATEIFNQDPKKGIEFLKEKKILKSPLDPVDVVTWLKTNPRLDKKRIADYICSAMAEISAGSLVAVEITEGEQLRQVRGKFRNRKNAAVLDAFVRSFPFENTRLDDALRMFLETFRLPGEAAEISMVMQHFADHWYVANGEPFNHVDAAFTLAYAVIMLNTDQHNPQVRRNQRPMQAECFKRNLSGTNGGQDFDPLMLDEMYSAIRNEEIVMPAEQVGIVKENYLWKVLLRRGETKEGEFIHVPAGWNDHDLFSITWGPASAALSFVFDKSGRDTILQKVLNGYRKCASIAAHYGMSDVFDNLIIHLCKFSTLMSTNEDNPEQNLEMQQNDLLNDSSNQNAEQIAIAFGENVKAQMAAKAMFQLVHAHGDILREGWKNVLDSILRLFYARLLPTAITEVEDFVDSKGWVSIQRAPPP</sequence>
<keyword evidence="7" id="KW-1185">Reference proteome</keyword>
<feature type="region of interest" description="Disordered" evidence="5">
    <location>
        <begin position="272"/>
        <end position="296"/>
    </location>
</feature>
<dbReference type="FunFam" id="1.10.1000.11:FF:000007">
    <property type="entry name" value="Golgi-specific brefeldin A-resistance guanine nucleotide exchange factor 1"/>
    <property type="match status" value="1"/>
</dbReference>
<accession>A0A915PM35</accession>
<dbReference type="Proteomes" id="UP000887581">
    <property type="component" value="Unplaced"/>
</dbReference>
<evidence type="ECO:0000256" key="4">
    <source>
        <dbReference type="ARBA" id="ARBA00023034"/>
    </source>
</evidence>
<dbReference type="PROSITE" id="PS50190">
    <property type="entry name" value="SEC7"/>
    <property type="match status" value="1"/>
</dbReference>
<keyword evidence="4" id="KW-0333">Golgi apparatus</keyword>
<dbReference type="PANTHER" id="PTHR10663:SF388">
    <property type="entry name" value="GOLGI-SPECIFIC BREFELDIN A-RESISTANCE GUANINE NUCLEOTIDE EXCHANGE FACTOR 1"/>
    <property type="match status" value="1"/>
</dbReference>